<comment type="function">
    <text evidence="11">Catalyzes the prenylation of para-hydroxybenzoate (PHB) with an all-trans polyprenyl group. Mediates the second step in the final reaction sequence of ubiquinone-8 (UQ-8) biosynthesis, which is the condensation of the polyisoprenoid side chain with PHB, generating the first membrane-bound Q intermediate 3-octaprenyl-4-hydroxybenzoate.</text>
</comment>
<dbReference type="RefSeq" id="WP_084393629.1">
    <property type="nucleotide sequence ID" value="NZ_BMKF01000001.1"/>
</dbReference>
<keyword evidence="11" id="KW-0460">Magnesium</keyword>
<dbReference type="EMBL" id="BMKF01000001">
    <property type="protein sequence ID" value="GGB60582.1"/>
    <property type="molecule type" value="Genomic_DNA"/>
</dbReference>
<evidence type="ECO:0000256" key="7">
    <source>
        <dbReference type="ARBA" id="ARBA00022688"/>
    </source>
</evidence>
<dbReference type="Gene3D" id="1.10.357.140">
    <property type="entry name" value="UbiA prenyltransferase"/>
    <property type="match status" value="1"/>
</dbReference>
<feature type="transmembrane region" description="Helical" evidence="11">
    <location>
        <begin position="308"/>
        <end position="325"/>
    </location>
</feature>
<dbReference type="PROSITE" id="PS00943">
    <property type="entry name" value="UBIA"/>
    <property type="match status" value="1"/>
</dbReference>
<feature type="compositionally biased region" description="Acidic residues" evidence="12">
    <location>
        <begin position="1"/>
        <end position="20"/>
    </location>
</feature>
<evidence type="ECO:0000256" key="12">
    <source>
        <dbReference type="SAM" id="MobiDB-lite"/>
    </source>
</evidence>
<keyword evidence="10 11" id="KW-0472">Membrane</keyword>
<dbReference type="PANTHER" id="PTHR11048:SF28">
    <property type="entry name" value="4-HYDROXYBENZOATE POLYPRENYLTRANSFERASE, MITOCHONDRIAL"/>
    <property type="match status" value="1"/>
</dbReference>
<evidence type="ECO:0000256" key="3">
    <source>
        <dbReference type="ARBA" id="ARBA00005985"/>
    </source>
</evidence>
<keyword evidence="5 11" id="KW-0997">Cell inner membrane</keyword>
<comment type="catalytic activity">
    <reaction evidence="11">
        <text>all-trans-octaprenyl diphosphate + 4-hydroxybenzoate = 4-hydroxy-3-(all-trans-octaprenyl)benzoate + diphosphate</text>
        <dbReference type="Rhea" id="RHEA:27782"/>
        <dbReference type="ChEBI" id="CHEBI:1617"/>
        <dbReference type="ChEBI" id="CHEBI:17879"/>
        <dbReference type="ChEBI" id="CHEBI:33019"/>
        <dbReference type="ChEBI" id="CHEBI:57711"/>
        <dbReference type="EC" id="2.5.1.39"/>
    </reaction>
</comment>
<feature type="transmembrane region" description="Helical" evidence="11">
    <location>
        <begin position="61"/>
        <end position="83"/>
    </location>
</feature>
<evidence type="ECO:0000313" key="14">
    <source>
        <dbReference type="Proteomes" id="UP000628854"/>
    </source>
</evidence>
<feature type="transmembrane region" description="Helical" evidence="11">
    <location>
        <begin position="276"/>
        <end position="296"/>
    </location>
</feature>
<accession>A0ABQ1J8I6</accession>
<dbReference type="InterPro" id="IPR044878">
    <property type="entry name" value="UbiA_sf"/>
</dbReference>
<evidence type="ECO:0000256" key="11">
    <source>
        <dbReference type="HAMAP-Rule" id="MF_01635"/>
    </source>
</evidence>
<evidence type="ECO:0000256" key="5">
    <source>
        <dbReference type="ARBA" id="ARBA00022519"/>
    </source>
</evidence>
<name>A0ABQ1J8I6_9PROT</name>
<dbReference type="Proteomes" id="UP000628854">
    <property type="component" value="Unassembled WGS sequence"/>
</dbReference>
<proteinExistence type="inferred from homology"/>
<evidence type="ECO:0000256" key="4">
    <source>
        <dbReference type="ARBA" id="ARBA00022475"/>
    </source>
</evidence>
<comment type="caution">
    <text evidence="13">The sequence shown here is derived from an EMBL/GenBank/DDBJ whole genome shotgun (WGS) entry which is preliminary data.</text>
</comment>
<dbReference type="InterPro" id="IPR030470">
    <property type="entry name" value="UbiA_prenylTrfase_CS"/>
</dbReference>
<dbReference type="InterPro" id="IPR006370">
    <property type="entry name" value="HB_polyprenyltransferase-like"/>
</dbReference>
<comment type="similarity">
    <text evidence="3 11">Belongs to the UbiA prenyltransferase family.</text>
</comment>
<dbReference type="EC" id="2.5.1.39" evidence="11"/>
<feature type="region of interest" description="Disordered" evidence="12">
    <location>
        <begin position="1"/>
        <end position="29"/>
    </location>
</feature>
<gene>
    <name evidence="11 13" type="primary">ubiA</name>
    <name evidence="13" type="ORF">GCM10011503_06340</name>
</gene>
<evidence type="ECO:0000256" key="8">
    <source>
        <dbReference type="ARBA" id="ARBA00022692"/>
    </source>
</evidence>
<dbReference type="PANTHER" id="PTHR11048">
    <property type="entry name" value="PRENYLTRANSFERASES"/>
    <property type="match status" value="1"/>
</dbReference>
<keyword evidence="9 11" id="KW-1133">Transmembrane helix</keyword>
<dbReference type="CDD" id="cd13959">
    <property type="entry name" value="PT_UbiA_COQ2"/>
    <property type="match status" value="1"/>
</dbReference>
<evidence type="ECO:0000313" key="13">
    <source>
        <dbReference type="EMBL" id="GGB60582.1"/>
    </source>
</evidence>
<dbReference type="HAMAP" id="MF_01635">
    <property type="entry name" value="UbiA"/>
    <property type="match status" value="1"/>
</dbReference>
<evidence type="ECO:0000256" key="10">
    <source>
        <dbReference type="ARBA" id="ARBA00023136"/>
    </source>
</evidence>
<keyword evidence="14" id="KW-1185">Reference proteome</keyword>
<evidence type="ECO:0000256" key="2">
    <source>
        <dbReference type="ARBA" id="ARBA00004141"/>
    </source>
</evidence>
<evidence type="ECO:0000256" key="9">
    <source>
        <dbReference type="ARBA" id="ARBA00022989"/>
    </source>
</evidence>
<keyword evidence="4 11" id="KW-1003">Cell membrane</keyword>
<evidence type="ECO:0000256" key="1">
    <source>
        <dbReference type="ARBA" id="ARBA00001946"/>
    </source>
</evidence>
<organism evidence="13 14">
    <name type="scientific">Henriciella pelagia</name>
    <dbReference type="NCBI Taxonomy" id="1977912"/>
    <lineage>
        <taxon>Bacteria</taxon>
        <taxon>Pseudomonadati</taxon>
        <taxon>Pseudomonadota</taxon>
        <taxon>Alphaproteobacteria</taxon>
        <taxon>Hyphomonadales</taxon>
        <taxon>Hyphomonadaceae</taxon>
        <taxon>Henriciella</taxon>
    </lineage>
</organism>
<keyword evidence="6 11" id="KW-0808">Transferase</keyword>
<comment type="subcellular location">
    <subcellularLocation>
        <location evidence="11">Cell inner membrane</location>
        <topology evidence="11">Multi-pass membrane protein</topology>
    </subcellularLocation>
    <subcellularLocation>
        <location evidence="2">Membrane</location>
        <topology evidence="2">Multi-pass membrane protein</topology>
    </subcellularLocation>
</comment>
<feature type="transmembrane region" description="Helical" evidence="11">
    <location>
        <begin position="157"/>
        <end position="174"/>
    </location>
</feature>
<comment type="cofactor">
    <cofactor evidence="1 11">
        <name>Mg(2+)</name>
        <dbReference type="ChEBI" id="CHEBI:18420"/>
    </cofactor>
</comment>
<reference evidence="14" key="1">
    <citation type="journal article" date="2019" name="Int. J. Syst. Evol. Microbiol.">
        <title>The Global Catalogue of Microorganisms (GCM) 10K type strain sequencing project: providing services to taxonomists for standard genome sequencing and annotation.</title>
        <authorList>
            <consortium name="The Broad Institute Genomics Platform"/>
            <consortium name="The Broad Institute Genome Sequencing Center for Infectious Disease"/>
            <person name="Wu L."/>
            <person name="Ma J."/>
        </authorList>
    </citation>
    <scope>NUCLEOTIDE SEQUENCE [LARGE SCALE GENOMIC DNA]</scope>
    <source>
        <strain evidence="14">CGMCC 1.15928</strain>
    </source>
</reference>
<evidence type="ECO:0000256" key="6">
    <source>
        <dbReference type="ARBA" id="ARBA00022679"/>
    </source>
</evidence>
<dbReference type="InterPro" id="IPR039653">
    <property type="entry name" value="Prenyltransferase"/>
</dbReference>
<dbReference type="Gene3D" id="1.20.120.1780">
    <property type="entry name" value="UbiA prenyltransferase"/>
    <property type="match status" value="1"/>
</dbReference>
<feature type="transmembrane region" description="Helical" evidence="11">
    <location>
        <begin position="130"/>
        <end position="151"/>
    </location>
</feature>
<comment type="pathway">
    <text evidence="11">Cofactor biosynthesis; ubiquinone biosynthesis.</text>
</comment>
<feature type="transmembrane region" description="Helical" evidence="11">
    <location>
        <begin position="249"/>
        <end position="270"/>
    </location>
</feature>
<dbReference type="Pfam" id="PF01040">
    <property type="entry name" value="UbiA"/>
    <property type="match status" value="1"/>
</dbReference>
<keyword evidence="7 11" id="KW-0831">Ubiquinone biosynthesis</keyword>
<sequence length="326" mass="35630">MNDSTNTEEDQDPIEAEFSEQAERSPRAPADSALPAWLTSLPDQFRPYAALARLDRPIGTWLVLLPTLIALSYTRIATGFFWIDIWWDVLFVIGAVTMRGAACTWNDITDRKFDAQVERTANRPLPAGDVSVTNAYVFLGVQVLIAFLAWLCLPFDAKIVAVLALPLIASYPFMKRVTWWPQAWLGFTINWGALVAAATATHVSFGTILLYFGFVCWTIAYDTIYAIQDEEDDALIGVMSTARLFGERVLTWAFCFFLGAAAFFAAAAAAAGAPRLGALAVIGFLVHAAWQINMVGKDKGAALRAFKSNAFAALILLVGFTVAAIL</sequence>
<keyword evidence="8 11" id="KW-0812">Transmembrane</keyword>
<protein>
    <recommendedName>
        <fullName evidence="11">4-hydroxybenzoate octaprenyltransferase</fullName>
        <ecNumber evidence="11">2.5.1.39</ecNumber>
    </recommendedName>
    <alternativeName>
        <fullName evidence="11">4-HB polyprenyltransferase</fullName>
    </alternativeName>
</protein>
<dbReference type="InterPro" id="IPR000537">
    <property type="entry name" value="UbiA_prenyltransferase"/>
</dbReference>